<dbReference type="AlphaFoldDB" id="A0A136A5H1"/>
<organism evidence="1 2">
    <name type="scientific">Paraglaciecola hydrolytica</name>
    <dbReference type="NCBI Taxonomy" id="1799789"/>
    <lineage>
        <taxon>Bacteria</taxon>
        <taxon>Pseudomonadati</taxon>
        <taxon>Pseudomonadota</taxon>
        <taxon>Gammaproteobacteria</taxon>
        <taxon>Alteromonadales</taxon>
        <taxon>Alteromonadaceae</taxon>
        <taxon>Paraglaciecola</taxon>
    </lineage>
</organism>
<reference evidence="2" key="1">
    <citation type="submission" date="2016-02" db="EMBL/GenBank/DDBJ databases">
        <authorList>
            <person name="Schultz-Johansen M."/>
            <person name="Glaring M.A."/>
            <person name="Bech P.K."/>
            <person name="Stougaard P."/>
        </authorList>
    </citation>
    <scope>NUCLEOTIDE SEQUENCE [LARGE SCALE GENOMIC DNA]</scope>
    <source>
        <strain evidence="2">S66</strain>
    </source>
</reference>
<comment type="caution">
    <text evidence="1">The sequence shown here is derived from an EMBL/GenBank/DDBJ whole genome shotgun (WGS) entry which is preliminary data.</text>
</comment>
<dbReference type="Proteomes" id="UP000070299">
    <property type="component" value="Unassembled WGS sequence"/>
</dbReference>
<name>A0A136A5H1_9ALTE</name>
<proteinExistence type="predicted"/>
<sequence>MPDNKSANEQQPSKFQQAITGEWHGLPSVFDVDGGHTGFNKVNRASVFEGDKVTYWMETNFQNSGPLRNRFDTAGARFEFGVIDSDQDRVYCGPDFVGAGKPYGLLVDSNYYSPGWNTDLRTVNLILPEHGLQVYSSQLFEADTLVAVFNGLYVVTQDHKNNPQEQQKVANFLASEREAAKKPFILPVKDAGQWTGTFEVYDNKQQRLGDSHVVIDYKPLTLRSAEVTVTMKGAIERTFTYKRSRVDAVHTFEGPDVFGNGRAYGRYLWSTQHFYGEAFKLKSRDTLINDNHDLCCVWQFYQSNDEKFTAFGVLDWTPSANVLTAKYIK</sequence>
<keyword evidence="2" id="KW-1185">Reference proteome</keyword>
<evidence type="ECO:0000313" key="2">
    <source>
        <dbReference type="Proteomes" id="UP000070299"/>
    </source>
</evidence>
<accession>A0A136A5H1</accession>
<dbReference type="EMBL" id="LSNE01000003">
    <property type="protein sequence ID" value="KXI30469.1"/>
    <property type="molecule type" value="Genomic_DNA"/>
</dbReference>
<dbReference type="RefSeq" id="WP_068374989.1">
    <property type="nucleotide sequence ID" value="NZ_LSNE01000003.1"/>
</dbReference>
<gene>
    <name evidence="1" type="ORF">AX660_10930</name>
</gene>
<dbReference type="STRING" id="1799789.AX660_10930"/>
<dbReference type="OrthoDB" id="4517547at2"/>
<evidence type="ECO:0000313" key="1">
    <source>
        <dbReference type="EMBL" id="KXI30469.1"/>
    </source>
</evidence>
<protein>
    <submittedName>
        <fullName evidence="1">Uncharacterized protein</fullName>
    </submittedName>
</protein>